<comment type="catalytic activity">
    <reaction evidence="4 6">
        <text>L-kynurenine + H2O = anthranilate + L-alanine + H(+)</text>
        <dbReference type="Rhea" id="RHEA:16813"/>
        <dbReference type="ChEBI" id="CHEBI:15377"/>
        <dbReference type="ChEBI" id="CHEBI:15378"/>
        <dbReference type="ChEBI" id="CHEBI:16567"/>
        <dbReference type="ChEBI" id="CHEBI:57959"/>
        <dbReference type="ChEBI" id="CHEBI:57972"/>
        <dbReference type="EC" id="3.7.1.3"/>
    </reaction>
</comment>
<feature type="binding site" evidence="4">
    <location>
        <position position="92"/>
    </location>
    <ligand>
        <name>pyridoxal 5'-phosphate</name>
        <dbReference type="ChEBI" id="CHEBI:597326"/>
    </ligand>
</feature>
<comment type="function">
    <text evidence="4 6">Catalyzes the cleavage of L-kynurenine (L-Kyn) and L-3-hydroxykynurenine (L-3OHKyn) into anthranilic acid (AA) and 3-hydroxyanthranilic acid (3-OHAA), respectively.</text>
</comment>
<feature type="binding site" evidence="4">
    <location>
        <position position="194"/>
    </location>
    <ligand>
        <name>pyridoxal 5'-phosphate</name>
        <dbReference type="ChEBI" id="CHEBI:597326"/>
    </ligand>
</feature>
<accession>A0ABW4JY38</accession>
<keyword evidence="8" id="KW-1185">Reference proteome</keyword>
<dbReference type="GO" id="GO:0030429">
    <property type="term" value="F:kynureninase activity"/>
    <property type="evidence" value="ECO:0007669"/>
    <property type="project" value="UniProtKB-EC"/>
</dbReference>
<feature type="binding site" evidence="4">
    <location>
        <position position="216"/>
    </location>
    <ligand>
        <name>pyridoxal 5'-phosphate</name>
        <dbReference type="ChEBI" id="CHEBI:597326"/>
    </ligand>
</feature>
<comment type="similarity">
    <text evidence="4 6">Belongs to the kynureninase family.</text>
</comment>
<dbReference type="Proteomes" id="UP001597327">
    <property type="component" value="Unassembled WGS sequence"/>
</dbReference>
<protein>
    <recommendedName>
        <fullName evidence="4 5">Kynureninase</fullName>
        <ecNumber evidence="4 5">3.7.1.3</ecNumber>
    </recommendedName>
    <alternativeName>
        <fullName evidence="4">L-kynurenine hydrolase</fullName>
    </alternativeName>
</protein>
<dbReference type="HAMAP" id="MF_01970">
    <property type="entry name" value="Kynureninase"/>
    <property type="match status" value="1"/>
</dbReference>
<dbReference type="InterPro" id="IPR015422">
    <property type="entry name" value="PyrdxlP-dep_Trfase_small"/>
</dbReference>
<evidence type="ECO:0000313" key="7">
    <source>
        <dbReference type="EMBL" id="MFD1696184.1"/>
    </source>
</evidence>
<evidence type="ECO:0000256" key="5">
    <source>
        <dbReference type="NCBIfam" id="TIGR01814"/>
    </source>
</evidence>
<evidence type="ECO:0000256" key="1">
    <source>
        <dbReference type="ARBA" id="ARBA00022642"/>
    </source>
</evidence>
<dbReference type="EC" id="3.7.1.3" evidence="4 5"/>
<evidence type="ECO:0000256" key="3">
    <source>
        <dbReference type="ARBA" id="ARBA00022898"/>
    </source>
</evidence>
<gene>
    <name evidence="4 7" type="primary">kynU</name>
    <name evidence="7" type="ORF">ACFSC7_11710</name>
</gene>
<feature type="binding site" evidence="4">
    <location>
        <begin position="120"/>
        <end position="123"/>
    </location>
    <ligand>
        <name>pyridoxal 5'-phosphate</name>
        <dbReference type="ChEBI" id="CHEBI:597326"/>
    </ligand>
</feature>
<sequence>MSHPLDLTDPLAAKKQAFSIPEGTIYLDGNSLGVLPRHVPERIQAVVTREWGESLIRGWNDHGWMDLPARVGNRIARLVGAEPDSVIAADSTSLNVFKVLVAALALRPDRKVILSDSGNFPTDLYMAQGLRDLLDRGHELRVVDPAEVEAAIGEDIAVVMLTHVDYRTGRRYDMKAIAEKTHAVGAISFWDLAHSAGAFQVHLAADGADFAVGCGYKYLNGGPGAPAFLYAAPRHHGTLAAPLTGWMGHDAPFAFDLDYRPARGVDRMRVGTPPILGLSALDAALDVFDDVDMEQLRAKSVSLCELFLSEVEARCPQLELAGPRNPDERGSQISFRFEQGYALMQALIARGVIGDFRAPDIVRFGFTPLYLSHADVLRAVAILEEILRDRLWDREEYKRRQKVT</sequence>
<dbReference type="PIRSF" id="PIRSF038800">
    <property type="entry name" value="KYNU"/>
    <property type="match status" value="1"/>
</dbReference>
<feature type="binding site" evidence="4">
    <location>
        <position position="162"/>
    </location>
    <ligand>
        <name>pyridoxal 5'-phosphate</name>
        <dbReference type="ChEBI" id="CHEBI:597326"/>
    </ligand>
</feature>
<evidence type="ECO:0000256" key="6">
    <source>
        <dbReference type="PIRNR" id="PIRNR038800"/>
    </source>
</evidence>
<dbReference type="InterPro" id="IPR010111">
    <property type="entry name" value="Kynureninase"/>
</dbReference>
<keyword evidence="1 4" id="KW-0662">Pyridine nucleotide biosynthesis</keyword>
<comment type="subunit">
    <text evidence="4 6">Homodimer.</text>
</comment>
<dbReference type="Gene3D" id="3.90.1150.10">
    <property type="entry name" value="Aspartate Aminotransferase, domain 1"/>
    <property type="match status" value="1"/>
</dbReference>
<dbReference type="PANTHER" id="PTHR14084">
    <property type="entry name" value="KYNURENINASE"/>
    <property type="match status" value="1"/>
</dbReference>
<dbReference type="RefSeq" id="WP_188318887.1">
    <property type="nucleotide sequence ID" value="NZ_JBHUFA010000004.1"/>
</dbReference>
<keyword evidence="2 4" id="KW-0378">Hydrolase</keyword>
<comment type="pathway">
    <text evidence="4 6">Amino-acid degradation; L-kynurenine degradation; L-alanine and anthranilate from L-kynurenine: step 1/1.</text>
</comment>
<evidence type="ECO:0000313" key="8">
    <source>
        <dbReference type="Proteomes" id="UP001597327"/>
    </source>
</evidence>
<comment type="caution">
    <text evidence="7">The sequence shown here is derived from an EMBL/GenBank/DDBJ whole genome shotgun (WGS) entry which is preliminary data.</text>
</comment>
<name>A0ABW4JY38_9HYPH</name>
<keyword evidence="3 4" id="KW-0663">Pyridoxal phosphate</keyword>
<dbReference type="SUPFAM" id="SSF53383">
    <property type="entry name" value="PLP-dependent transferases"/>
    <property type="match status" value="1"/>
</dbReference>
<comment type="pathway">
    <text evidence="4 6">Cofactor biosynthesis; NAD(+) biosynthesis; quinolinate from L-kynurenine: step 2/3.</text>
</comment>
<evidence type="ECO:0000256" key="4">
    <source>
        <dbReference type="HAMAP-Rule" id="MF_01970"/>
    </source>
</evidence>
<feature type="binding site" evidence="4">
    <location>
        <position position="246"/>
    </location>
    <ligand>
        <name>pyridoxal 5'-phosphate</name>
        <dbReference type="ChEBI" id="CHEBI:597326"/>
    </ligand>
</feature>
<comment type="catalytic activity">
    <reaction evidence="6">
        <text>3-hydroxy-L-kynurenine + H2O = 3-hydroxyanthranilate + L-alanine + H(+)</text>
        <dbReference type="Rhea" id="RHEA:25143"/>
        <dbReference type="ChEBI" id="CHEBI:15377"/>
        <dbReference type="ChEBI" id="CHEBI:15378"/>
        <dbReference type="ChEBI" id="CHEBI:36559"/>
        <dbReference type="ChEBI" id="CHEBI:57972"/>
        <dbReference type="ChEBI" id="CHEBI:58125"/>
        <dbReference type="EC" id="3.7.1.3"/>
    </reaction>
</comment>
<dbReference type="InterPro" id="IPR015424">
    <property type="entry name" value="PyrdxlP-dep_Trfase"/>
</dbReference>
<dbReference type="Pfam" id="PF22580">
    <property type="entry name" value="KYNU_C"/>
    <property type="match status" value="1"/>
</dbReference>
<dbReference type="NCBIfam" id="TIGR01814">
    <property type="entry name" value="kynureninase"/>
    <property type="match status" value="1"/>
</dbReference>
<organism evidence="7 8">
    <name type="scientific">Roseibium aestuarii</name>
    <dbReference type="NCBI Taxonomy" id="2600299"/>
    <lineage>
        <taxon>Bacteria</taxon>
        <taxon>Pseudomonadati</taxon>
        <taxon>Pseudomonadota</taxon>
        <taxon>Alphaproteobacteria</taxon>
        <taxon>Hyphomicrobiales</taxon>
        <taxon>Stappiaceae</taxon>
        <taxon>Roseibium</taxon>
    </lineage>
</organism>
<feature type="binding site" evidence="4">
    <location>
        <position position="272"/>
    </location>
    <ligand>
        <name>pyridoxal 5'-phosphate</name>
        <dbReference type="ChEBI" id="CHEBI:597326"/>
    </ligand>
</feature>
<comment type="cofactor">
    <cofactor evidence="4 6">
        <name>pyridoxal 5'-phosphate</name>
        <dbReference type="ChEBI" id="CHEBI:597326"/>
    </cofactor>
</comment>
<proteinExistence type="inferred from homology"/>
<reference evidence="8" key="1">
    <citation type="journal article" date="2019" name="Int. J. Syst. Evol. Microbiol.">
        <title>The Global Catalogue of Microorganisms (GCM) 10K type strain sequencing project: providing services to taxonomists for standard genome sequencing and annotation.</title>
        <authorList>
            <consortium name="The Broad Institute Genomics Platform"/>
            <consortium name="The Broad Institute Genome Sequencing Center for Infectious Disease"/>
            <person name="Wu L."/>
            <person name="Ma J."/>
        </authorList>
    </citation>
    <scope>NUCLEOTIDE SEQUENCE [LARGE SCALE GENOMIC DNA]</scope>
    <source>
        <strain evidence="8">JCM 3369</strain>
    </source>
</reference>
<dbReference type="EMBL" id="JBHUFA010000004">
    <property type="protein sequence ID" value="MFD1696184.1"/>
    <property type="molecule type" value="Genomic_DNA"/>
</dbReference>
<dbReference type="Gene3D" id="3.40.640.10">
    <property type="entry name" value="Type I PLP-dependent aspartate aminotransferase-like (Major domain)"/>
    <property type="match status" value="1"/>
</dbReference>
<dbReference type="PANTHER" id="PTHR14084:SF0">
    <property type="entry name" value="KYNURENINASE"/>
    <property type="match status" value="1"/>
</dbReference>
<feature type="binding site" evidence="4">
    <location>
        <position position="93"/>
    </location>
    <ligand>
        <name>pyridoxal 5'-phosphate</name>
        <dbReference type="ChEBI" id="CHEBI:597326"/>
    </ligand>
</feature>
<feature type="modified residue" description="N6-(pyridoxal phosphate)lysine" evidence="4">
    <location>
        <position position="217"/>
    </location>
</feature>
<evidence type="ECO:0000256" key="2">
    <source>
        <dbReference type="ARBA" id="ARBA00022801"/>
    </source>
</evidence>
<feature type="binding site" evidence="4">
    <location>
        <position position="191"/>
    </location>
    <ligand>
        <name>pyridoxal 5'-phosphate</name>
        <dbReference type="ChEBI" id="CHEBI:597326"/>
    </ligand>
</feature>
<dbReference type="InterPro" id="IPR015421">
    <property type="entry name" value="PyrdxlP-dep_Trfase_major"/>
</dbReference>